<evidence type="ECO:0000256" key="17">
    <source>
        <dbReference type="ARBA" id="ARBA00047899"/>
    </source>
</evidence>
<dbReference type="InterPro" id="IPR011009">
    <property type="entry name" value="Kinase-like_dom_sf"/>
</dbReference>
<evidence type="ECO:0000256" key="3">
    <source>
        <dbReference type="ARBA" id="ARBA00022475"/>
    </source>
</evidence>
<evidence type="ECO:0000256" key="10">
    <source>
        <dbReference type="ARBA" id="ARBA00022777"/>
    </source>
</evidence>
<dbReference type="PANTHER" id="PTHR27002">
    <property type="entry name" value="RECEPTOR-LIKE SERINE/THREONINE-PROTEIN KINASE SD1-8"/>
    <property type="match status" value="1"/>
</dbReference>
<evidence type="ECO:0000313" key="22">
    <source>
        <dbReference type="EMBL" id="KAK7272482.1"/>
    </source>
</evidence>
<dbReference type="PANTHER" id="PTHR27002:SF1092">
    <property type="entry name" value="RECEPTOR-LIKE SERINE_THREONINE-PROTEIN KINASE"/>
    <property type="match status" value="1"/>
</dbReference>
<dbReference type="SMART" id="SM00220">
    <property type="entry name" value="S_TKc"/>
    <property type="match status" value="1"/>
</dbReference>
<dbReference type="Gene3D" id="3.30.200.20">
    <property type="entry name" value="Phosphorylase Kinase, domain 1"/>
    <property type="match status" value="1"/>
</dbReference>
<dbReference type="GO" id="GO:0005524">
    <property type="term" value="F:ATP binding"/>
    <property type="evidence" value="ECO:0007669"/>
    <property type="project" value="UniProtKB-KW"/>
</dbReference>
<dbReference type="Gene3D" id="3.50.4.10">
    <property type="entry name" value="Hepatocyte Growth Factor"/>
    <property type="match status" value="1"/>
</dbReference>
<reference evidence="22 23" key="1">
    <citation type="submission" date="2024-01" db="EMBL/GenBank/DDBJ databases">
        <title>The genomes of 5 underutilized Papilionoideae crops provide insights into root nodulation and disease resistance.</title>
        <authorList>
            <person name="Yuan L."/>
        </authorList>
    </citation>
    <scope>NUCLEOTIDE SEQUENCE [LARGE SCALE GENOMIC DNA]</scope>
    <source>
        <strain evidence="22">LY-2023</strain>
        <tissue evidence="22">Leaf</tissue>
    </source>
</reference>
<dbReference type="GO" id="GO:0048544">
    <property type="term" value="P:recognition of pollen"/>
    <property type="evidence" value="ECO:0007669"/>
    <property type="project" value="InterPro"/>
</dbReference>
<evidence type="ECO:0000259" key="21">
    <source>
        <dbReference type="PROSITE" id="PS50948"/>
    </source>
</evidence>
<keyword evidence="9" id="KW-0547">Nucleotide-binding</keyword>
<dbReference type="PROSITE" id="PS50948">
    <property type="entry name" value="PAN"/>
    <property type="match status" value="1"/>
</dbReference>
<keyword evidence="3" id="KW-1003">Cell membrane</keyword>
<dbReference type="PROSITE" id="PS50011">
    <property type="entry name" value="PROTEIN_KINASE_DOM"/>
    <property type="match status" value="1"/>
</dbReference>
<dbReference type="Pfam" id="PF07714">
    <property type="entry name" value="PK_Tyr_Ser-Thr"/>
    <property type="match status" value="1"/>
</dbReference>
<dbReference type="Proteomes" id="UP001359559">
    <property type="component" value="Unassembled WGS sequence"/>
</dbReference>
<dbReference type="Pfam" id="PF00954">
    <property type="entry name" value="S_locus_glycop"/>
    <property type="match status" value="1"/>
</dbReference>
<dbReference type="CDD" id="cd14066">
    <property type="entry name" value="STKc_IRAK"/>
    <property type="match status" value="1"/>
</dbReference>
<keyword evidence="5" id="KW-0808">Transferase</keyword>
<comment type="caution">
    <text evidence="22">The sequence shown here is derived from an EMBL/GenBank/DDBJ whole genome shotgun (WGS) entry which is preliminary data.</text>
</comment>
<keyword evidence="14" id="KW-1015">Disulfide bond</keyword>
<dbReference type="InterPro" id="IPR001245">
    <property type="entry name" value="Ser-Thr/Tyr_kinase_cat_dom"/>
</dbReference>
<dbReference type="EC" id="2.7.11.1" evidence="2"/>
<dbReference type="InterPro" id="IPR000719">
    <property type="entry name" value="Prot_kinase_dom"/>
</dbReference>
<evidence type="ECO:0000256" key="6">
    <source>
        <dbReference type="ARBA" id="ARBA00022692"/>
    </source>
</evidence>
<dbReference type="InterPro" id="IPR000858">
    <property type="entry name" value="S_locus_glycoprot_dom"/>
</dbReference>
<dbReference type="GO" id="GO:0030246">
    <property type="term" value="F:carbohydrate binding"/>
    <property type="evidence" value="ECO:0007669"/>
    <property type="project" value="UniProtKB-KW"/>
</dbReference>
<evidence type="ECO:0000313" key="23">
    <source>
        <dbReference type="Proteomes" id="UP001359559"/>
    </source>
</evidence>
<dbReference type="InterPro" id="IPR021820">
    <property type="entry name" value="S-locus_recpt_kinase_C"/>
</dbReference>
<name>A0AAN9IAQ7_CLITE</name>
<keyword evidence="10" id="KW-0418">Kinase</keyword>
<dbReference type="CDD" id="cd01098">
    <property type="entry name" value="PAN_AP_plant"/>
    <property type="match status" value="1"/>
</dbReference>
<evidence type="ECO:0000256" key="9">
    <source>
        <dbReference type="ARBA" id="ARBA00022741"/>
    </source>
</evidence>
<keyword evidence="6 19" id="KW-0812">Transmembrane</keyword>
<evidence type="ECO:0000256" key="8">
    <source>
        <dbReference type="ARBA" id="ARBA00022734"/>
    </source>
</evidence>
<evidence type="ECO:0000256" key="2">
    <source>
        <dbReference type="ARBA" id="ARBA00012513"/>
    </source>
</evidence>
<keyword evidence="13 19" id="KW-0472">Membrane</keyword>
<protein>
    <recommendedName>
        <fullName evidence="2">non-specific serine/threonine protein kinase</fullName>
        <ecNumber evidence="2">2.7.11.1</ecNumber>
    </recommendedName>
</protein>
<keyword evidence="23" id="KW-1185">Reference proteome</keyword>
<feature type="transmembrane region" description="Helical" evidence="19">
    <location>
        <begin position="237"/>
        <end position="257"/>
    </location>
</feature>
<feature type="domain" description="Apple" evidence="21">
    <location>
        <begin position="134"/>
        <end position="214"/>
    </location>
</feature>
<dbReference type="GO" id="GO:0004674">
    <property type="term" value="F:protein serine/threonine kinase activity"/>
    <property type="evidence" value="ECO:0007669"/>
    <property type="project" value="UniProtKB-KW"/>
</dbReference>
<gene>
    <name evidence="22" type="ORF">RJT34_29101</name>
</gene>
<comment type="catalytic activity">
    <reaction evidence="18">
        <text>L-seryl-[protein] + ATP = O-phospho-L-seryl-[protein] + ADP + H(+)</text>
        <dbReference type="Rhea" id="RHEA:17989"/>
        <dbReference type="Rhea" id="RHEA-COMP:9863"/>
        <dbReference type="Rhea" id="RHEA-COMP:11604"/>
        <dbReference type="ChEBI" id="CHEBI:15378"/>
        <dbReference type="ChEBI" id="CHEBI:29999"/>
        <dbReference type="ChEBI" id="CHEBI:30616"/>
        <dbReference type="ChEBI" id="CHEBI:83421"/>
        <dbReference type="ChEBI" id="CHEBI:456216"/>
        <dbReference type="EC" id="2.7.11.1"/>
    </reaction>
</comment>
<keyword evidence="7" id="KW-0732">Signal</keyword>
<keyword evidence="15" id="KW-0675">Receptor</keyword>
<keyword evidence="8" id="KW-0430">Lectin</keyword>
<comment type="catalytic activity">
    <reaction evidence="17">
        <text>L-threonyl-[protein] + ATP = O-phospho-L-threonyl-[protein] + ADP + H(+)</text>
        <dbReference type="Rhea" id="RHEA:46608"/>
        <dbReference type="Rhea" id="RHEA-COMP:11060"/>
        <dbReference type="Rhea" id="RHEA-COMP:11605"/>
        <dbReference type="ChEBI" id="CHEBI:15378"/>
        <dbReference type="ChEBI" id="CHEBI:30013"/>
        <dbReference type="ChEBI" id="CHEBI:30616"/>
        <dbReference type="ChEBI" id="CHEBI:61977"/>
        <dbReference type="ChEBI" id="CHEBI:456216"/>
        <dbReference type="EC" id="2.7.11.1"/>
    </reaction>
</comment>
<dbReference type="EMBL" id="JAYKXN010000007">
    <property type="protein sequence ID" value="KAK7272482.1"/>
    <property type="molecule type" value="Genomic_DNA"/>
</dbReference>
<dbReference type="GO" id="GO:0005886">
    <property type="term" value="C:plasma membrane"/>
    <property type="evidence" value="ECO:0007669"/>
    <property type="project" value="UniProtKB-SubCell"/>
</dbReference>
<keyword evidence="16" id="KW-0325">Glycoprotein</keyword>
<dbReference type="Gene3D" id="1.10.510.10">
    <property type="entry name" value="Transferase(Phosphotransferase) domain 1"/>
    <property type="match status" value="1"/>
</dbReference>
<evidence type="ECO:0000256" key="5">
    <source>
        <dbReference type="ARBA" id="ARBA00022679"/>
    </source>
</evidence>
<dbReference type="AlphaFoldDB" id="A0AAN9IAQ7"/>
<keyword evidence="12 19" id="KW-1133">Transmembrane helix</keyword>
<organism evidence="22 23">
    <name type="scientific">Clitoria ternatea</name>
    <name type="common">Butterfly pea</name>
    <dbReference type="NCBI Taxonomy" id="43366"/>
    <lineage>
        <taxon>Eukaryota</taxon>
        <taxon>Viridiplantae</taxon>
        <taxon>Streptophyta</taxon>
        <taxon>Embryophyta</taxon>
        <taxon>Tracheophyta</taxon>
        <taxon>Spermatophyta</taxon>
        <taxon>Magnoliopsida</taxon>
        <taxon>eudicotyledons</taxon>
        <taxon>Gunneridae</taxon>
        <taxon>Pentapetalae</taxon>
        <taxon>rosids</taxon>
        <taxon>fabids</taxon>
        <taxon>Fabales</taxon>
        <taxon>Fabaceae</taxon>
        <taxon>Papilionoideae</taxon>
        <taxon>50 kb inversion clade</taxon>
        <taxon>NPAAA clade</taxon>
        <taxon>indigoferoid/millettioid clade</taxon>
        <taxon>Phaseoleae</taxon>
        <taxon>Clitoria</taxon>
    </lineage>
</organism>
<feature type="domain" description="Protein kinase" evidence="20">
    <location>
        <begin position="304"/>
        <end position="583"/>
    </location>
</feature>
<evidence type="ECO:0000256" key="18">
    <source>
        <dbReference type="ARBA" id="ARBA00048679"/>
    </source>
</evidence>
<evidence type="ECO:0000256" key="7">
    <source>
        <dbReference type="ARBA" id="ARBA00022729"/>
    </source>
</evidence>
<keyword evidence="4" id="KW-0723">Serine/threonine-protein kinase</keyword>
<evidence type="ECO:0000256" key="4">
    <source>
        <dbReference type="ARBA" id="ARBA00022527"/>
    </source>
</evidence>
<evidence type="ECO:0000256" key="15">
    <source>
        <dbReference type="ARBA" id="ARBA00023170"/>
    </source>
</evidence>
<evidence type="ECO:0000256" key="13">
    <source>
        <dbReference type="ARBA" id="ARBA00023136"/>
    </source>
</evidence>
<evidence type="ECO:0000256" key="11">
    <source>
        <dbReference type="ARBA" id="ARBA00022840"/>
    </source>
</evidence>
<dbReference type="Pfam" id="PF11883">
    <property type="entry name" value="DUF3403"/>
    <property type="match status" value="1"/>
</dbReference>
<dbReference type="SUPFAM" id="SSF56112">
    <property type="entry name" value="Protein kinase-like (PK-like)"/>
    <property type="match status" value="1"/>
</dbReference>
<dbReference type="InterPro" id="IPR008271">
    <property type="entry name" value="Ser/Thr_kinase_AS"/>
</dbReference>
<evidence type="ECO:0000256" key="1">
    <source>
        <dbReference type="ARBA" id="ARBA00004251"/>
    </source>
</evidence>
<sequence>MMRERTTERFRFGSWNGVQFSGAPKVKRNSVFTFYFVSNEKELYYAFELIDKSAFVRLVLTSDGYSWRSIWNKEEKRWSTLSRFPSDDCDYYKRCGAYSSCNINNYFLCNCLDGFVPKTSDTYGDCIRRTELSCHGDGFLKFSRLKLPDTDRSLFNGNMSLEDCRTLCLKNCSCTAYAALDVSKEPSGCLLWFNDLIDIRVFTEDVEDIYIRMAATEVEALEEKKSHKSNIRKQDTIIISCVLSVGILILCLTSIIYRWRKTLRKGKLTGNTQEDSNAINEHEREDHELLVFELSTITSATNNFSTNNKLGQGGFGPVYKGILDDGREIAVKRLSENSRQGIQQLKNEVMHIAKLQHRNLVRLLGYCIQARERLLVYEFMPNKSLDFFIFDANRGRLLDWTRRLHIINGIARGLLYLHQDSRHRIVHRDLKAGNVLLDCDMNPKISDFGLARSFGGTEIEANTDHVVGTYGYLPPEYIIDGAYSTKSDVFSFGVLILEIVSGKRNRGFCHEDNLLTLAWRQFNEGKCSEIVDAAIRDSLNLSAVLRSIHVALLCVQLSPDDRPSMSSVVLMLSSESTLPQPKLPGLITNKNMVGDSSSSSSYKPTSNNDITISLMSAR</sequence>
<accession>A0AAN9IAQ7</accession>
<evidence type="ECO:0000256" key="12">
    <source>
        <dbReference type="ARBA" id="ARBA00022989"/>
    </source>
</evidence>
<comment type="subcellular location">
    <subcellularLocation>
        <location evidence="1">Cell membrane</location>
        <topology evidence="1">Single-pass type I membrane protein</topology>
    </subcellularLocation>
</comment>
<evidence type="ECO:0000259" key="20">
    <source>
        <dbReference type="PROSITE" id="PS50011"/>
    </source>
</evidence>
<keyword evidence="11" id="KW-0067">ATP-binding</keyword>
<dbReference type="PROSITE" id="PS00108">
    <property type="entry name" value="PROTEIN_KINASE_ST"/>
    <property type="match status" value="1"/>
</dbReference>
<evidence type="ECO:0000256" key="14">
    <source>
        <dbReference type="ARBA" id="ARBA00023157"/>
    </source>
</evidence>
<dbReference type="InterPro" id="IPR003609">
    <property type="entry name" value="Pan_app"/>
</dbReference>
<proteinExistence type="predicted"/>
<dbReference type="FunFam" id="3.30.200.20:FF:000330">
    <property type="entry name" value="G-type lectin S-receptor-like serine/threonine-protein kinase At4g03230"/>
    <property type="match status" value="1"/>
</dbReference>
<dbReference type="Pfam" id="PF08276">
    <property type="entry name" value="PAN_2"/>
    <property type="match status" value="1"/>
</dbReference>
<evidence type="ECO:0000256" key="16">
    <source>
        <dbReference type="ARBA" id="ARBA00023180"/>
    </source>
</evidence>
<dbReference type="FunFam" id="1.10.510.10:FF:000060">
    <property type="entry name" value="G-type lectin S-receptor-like serine/threonine-protein kinase"/>
    <property type="match status" value="1"/>
</dbReference>
<dbReference type="SMART" id="SM00473">
    <property type="entry name" value="PAN_AP"/>
    <property type="match status" value="1"/>
</dbReference>
<evidence type="ECO:0000256" key="19">
    <source>
        <dbReference type="SAM" id="Phobius"/>
    </source>
</evidence>